<keyword evidence="3" id="KW-1185">Reference proteome</keyword>
<keyword evidence="1" id="KW-1133">Transmembrane helix</keyword>
<proteinExistence type="predicted"/>
<evidence type="ECO:0000256" key="1">
    <source>
        <dbReference type="SAM" id="Phobius"/>
    </source>
</evidence>
<organism evidence="2 3">
    <name type="scientific">Bacillus bingmayongensis</name>
    <dbReference type="NCBI Taxonomy" id="1150157"/>
    <lineage>
        <taxon>Bacteria</taxon>
        <taxon>Bacillati</taxon>
        <taxon>Bacillota</taxon>
        <taxon>Bacilli</taxon>
        <taxon>Bacillales</taxon>
        <taxon>Bacillaceae</taxon>
        <taxon>Bacillus</taxon>
    </lineage>
</organism>
<comment type="caution">
    <text evidence="2">The sequence shown here is derived from an EMBL/GenBank/DDBJ whole genome shotgun (WGS) entry which is preliminary data.</text>
</comment>
<keyword evidence="1" id="KW-0812">Transmembrane</keyword>
<dbReference type="EMBL" id="JAXOVW010000040">
    <property type="protein sequence ID" value="MDZ5608827.1"/>
    <property type="molecule type" value="Genomic_DNA"/>
</dbReference>
<sequence length="97" mass="10762">MGMIWRIAAWTFNARINSYLISLSTKAPVVILSLSVSALYIGIATGAIVGGFILKNSSIIYLGYTGAIFEFFAIVMLFLSFRKSRDLREIVKQNSFS</sequence>
<feature type="transmembrane region" description="Helical" evidence="1">
    <location>
        <begin position="59"/>
        <end position="79"/>
    </location>
</feature>
<dbReference type="RefSeq" id="WP_374218464.1">
    <property type="nucleotide sequence ID" value="NZ_JAXOVW010000040.1"/>
</dbReference>
<reference evidence="3" key="1">
    <citation type="submission" date="2023-11" db="EMBL/GenBank/DDBJ databases">
        <title>Genome Sequence of Bacillus pseudomycoides stain BUPM19.</title>
        <authorList>
            <person name="Farhat A."/>
        </authorList>
    </citation>
    <scope>NUCLEOTIDE SEQUENCE [LARGE SCALE GENOMIC DNA]</scope>
    <source>
        <strain evidence="3">BUPM19</strain>
    </source>
</reference>
<accession>A0ABU5K078</accession>
<evidence type="ECO:0000313" key="3">
    <source>
        <dbReference type="Proteomes" id="UP001291930"/>
    </source>
</evidence>
<evidence type="ECO:0000313" key="2">
    <source>
        <dbReference type="EMBL" id="MDZ5608827.1"/>
    </source>
</evidence>
<name>A0ABU5K078_9BACI</name>
<feature type="transmembrane region" description="Helical" evidence="1">
    <location>
        <begin position="29"/>
        <end position="53"/>
    </location>
</feature>
<dbReference type="Proteomes" id="UP001291930">
    <property type="component" value="Unassembled WGS sequence"/>
</dbReference>
<protein>
    <submittedName>
        <fullName evidence="2">Uncharacterized protein</fullName>
    </submittedName>
</protein>
<gene>
    <name evidence="2" type="ORF">U2I54_17585</name>
</gene>
<keyword evidence="1" id="KW-0472">Membrane</keyword>